<protein>
    <submittedName>
        <fullName evidence="2">Uncharacterized protein</fullName>
    </submittedName>
</protein>
<evidence type="ECO:0000313" key="3">
    <source>
        <dbReference type="Proteomes" id="UP000224915"/>
    </source>
</evidence>
<dbReference type="EMBL" id="PDJD01000001">
    <property type="protein sequence ID" value="PFG20346.1"/>
    <property type="molecule type" value="Genomic_DNA"/>
</dbReference>
<gene>
    <name evidence="2" type="ORF">ATL40_1944</name>
</gene>
<comment type="caution">
    <text evidence="2">The sequence shown here is derived from an EMBL/GenBank/DDBJ whole genome shotgun (WGS) entry which is preliminary data.</text>
</comment>
<sequence>MARTGENADQTPADGAGRGRTRAVRIVSGAGVVLLGAAVVLGARDLPATDAVAQDFLDVAVPAAPTVLTCPAQPSTPEAVGDGEFSGTSDVTMVTDALALPRDGDEEISVVMEPGGSVAQEQALVISSDQAPSVVRVTSDGEASPLAAGAGVARADDGDLRGLSASSCQLPGSDAWLVGGQTGVGSSAELTLTNPGATAATVAVRAWGPTGEVPLAGAAEVLVPAGESQTLLMEAVAADQERLALHVEASGGQVTASLRVNQLDGLTAAGTDLLVASTEPASDSIIPGVVLGSSTSGDEIASLVRILNPGTEPATVHLDLLSGTGAQRISGEAGYVVEPGTVWDASLAGTPPGTYAVRVSADEPVVSAVELIRRGDPTPQDPDVPVLDRAWLPSVRPATDLVVMTPGLGDLVEGVELVIADTTASGAEVTLRPVTAAGTFGVDLEAQIPPDGAVAVSQEDLSALVAGDERIVGVLVTSQDPLAAAALLTATDDLGEQVSAVPGQPDPQVARSVSLRFSIS</sequence>
<keyword evidence="3" id="KW-1185">Reference proteome</keyword>
<name>A0A2A9D1Z3_9MICO</name>
<dbReference type="Proteomes" id="UP000224915">
    <property type="component" value="Unassembled WGS sequence"/>
</dbReference>
<reference evidence="2 3" key="1">
    <citation type="submission" date="2017-10" db="EMBL/GenBank/DDBJ databases">
        <title>Sequencing the genomes of 1000 actinobacteria strains.</title>
        <authorList>
            <person name="Klenk H.-P."/>
        </authorList>
    </citation>
    <scope>NUCLEOTIDE SEQUENCE [LARGE SCALE GENOMIC DNA]</scope>
    <source>
        <strain evidence="2 3">DSM 21801</strain>
    </source>
</reference>
<feature type="region of interest" description="Disordered" evidence="1">
    <location>
        <begin position="1"/>
        <end position="20"/>
    </location>
</feature>
<dbReference type="OrthoDB" id="5141713at2"/>
<dbReference type="RefSeq" id="WP_098469348.1">
    <property type="nucleotide sequence ID" value="NZ_PDJD01000001.1"/>
</dbReference>
<dbReference type="AlphaFoldDB" id="A0A2A9D1Z3"/>
<organism evidence="2 3">
    <name type="scientific">Serinibacter salmoneus</name>
    <dbReference type="NCBI Taxonomy" id="556530"/>
    <lineage>
        <taxon>Bacteria</taxon>
        <taxon>Bacillati</taxon>
        <taxon>Actinomycetota</taxon>
        <taxon>Actinomycetes</taxon>
        <taxon>Micrococcales</taxon>
        <taxon>Beutenbergiaceae</taxon>
        <taxon>Serinibacter</taxon>
    </lineage>
</organism>
<dbReference type="Pfam" id="PF18986">
    <property type="entry name" value="DUF5719"/>
    <property type="match status" value="1"/>
</dbReference>
<evidence type="ECO:0000256" key="1">
    <source>
        <dbReference type="SAM" id="MobiDB-lite"/>
    </source>
</evidence>
<dbReference type="InterPro" id="IPR043777">
    <property type="entry name" value="DUF5719"/>
</dbReference>
<evidence type="ECO:0000313" key="2">
    <source>
        <dbReference type="EMBL" id="PFG20346.1"/>
    </source>
</evidence>
<proteinExistence type="predicted"/>
<accession>A0A2A9D1Z3</accession>